<keyword evidence="3" id="KW-1185">Reference proteome</keyword>
<name>A0A8X6GWB3_TRICU</name>
<evidence type="ECO:0000313" key="3">
    <source>
        <dbReference type="Proteomes" id="UP000887116"/>
    </source>
</evidence>
<protein>
    <submittedName>
        <fullName evidence="2">Histone-lysine N-methyltransferase SETMAR</fullName>
    </submittedName>
</protein>
<dbReference type="GO" id="GO:0005634">
    <property type="term" value="C:nucleus"/>
    <property type="evidence" value="ECO:0007669"/>
    <property type="project" value="UniProtKB-SubCell"/>
</dbReference>
<dbReference type="EMBL" id="BMAO01001655">
    <property type="protein sequence ID" value="GFQ75009.1"/>
    <property type="molecule type" value="Genomic_DNA"/>
</dbReference>
<proteinExistence type="predicted"/>
<evidence type="ECO:0000256" key="1">
    <source>
        <dbReference type="ARBA" id="ARBA00004123"/>
    </source>
</evidence>
<comment type="caution">
    <text evidence="2">The sequence shown here is derived from an EMBL/GenBank/DDBJ whole genome shotgun (WGS) entry which is preliminary data.</text>
</comment>
<dbReference type="Proteomes" id="UP000887116">
    <property type="component" value="Unassembled WGS sequence"/>
</dbReference>
<dbReference type="SUPFAM" id="SSF46689">
    <property type="entry name" value="Homeodomain-like"/>
    <property type="match status" value="1"/>
</dbReference>
<dbReference type="PANTHER" id="PTHR46060">
    <property type="entry name" value="MARINER MOS1 TRANSPOSASE-LIKE PROTEIN"/>
    <property type="match status" value="1"/>
</dbReference>
<dbReference type="InterPro" id="IPR009057">
    <property type="entry name" value="Homeodomain-like_sf"/>
</dbReference>
<dbReference type="InterPro" id="IPR052709">
    <property type="entry name" value="Transposase-MT_Hybrid"/>
</dbReference>
<evidence type="ECO:0000313" key="2">
    <source>
        <dbReference type="EMBL" id="GFQ75009.1"/>
    </source>
</evidence>
<comment type="subcellular location">
    <subcellularLocation>
        <location evidence="1">Nucleus</location>
    </subcellularLocation>
</comment>
<reference evidence="2" key="1">
    <citation type="submission" date="2020-07" db="EMBL/GenBank/DDBJ databases">
        <title>Multicomponent nature underlies the extraordinary mechanical properties of spider dragline silk.</title>
        <authorList>
            <person name="Kono N."/>
            <person name="Nakamura H."/>
            <person name="Mori M."/>
            <person name="Yoshida Y."/>
            <person name="Ohtoshi R."/>
            <person name="Malay A.D."/>
            <person name="Moran D.A.P."/>
            <person name="Tomita M."/>
            <person name="Numata K."/>
            <person name="Arakawa K."/>
        </authorList>
    </citation>
    <scope>NUCLEOTIDE SEQUENCE</scope>
</reference>
<dbReference type="OrthoDB" id="6428717at2759"/>
<gene>
    <name evidence="2" type="primary">SETMAR_49</name>
    <name evidence="2" type="ORF">TNCT_640031</name>
</gene>
<dbReference type="AlphaFoldDB" id="A0A8X6GWB3"/>
<accession>A0A8X6GWB3</accession>
<dbReference type="PANTHER" id="PTHR46060:SF1">
    <property type="entry name" value="MARINER MOS1 TRANSPOSASE-LIKE PROTEIN"/>
    <property type="match status" value="1"/>
</dbReference>
<sequence>MQESKKEQRGVIRFLAAEGVGGCEMHRRMKAVYGNCNLCRSSVVEWRKRFNEVRDLLEDDARPRQAYRVITPEIIVEVNALVLDNRRIIKDEIRRLLGISAGTTHTIMHQHLNF</sequence>
<organism evidence="2 3">
    <name type="scientific">Trichonephila clavata</name>
    <name type="common">Joro spider</name>
    <name type="synonym">Nephila clavata</name>
    <dbReference type="NCBI Taxonomy" id="2740835"/>
    <lineage>
        <taxon>Eukaryota</taxon>
        <taxon>Metazoa</taxon>
        <taxon>Ecdysozoa</taxon>
        <taxon>Arthropoda</taxon>
        <taxon>Chelicerata</taxon>
        <taxon>Arachnida</taxon>
        <taxon>Araneae</taxon>
        <taxon>Araneomorphae</taxon>
        <taxon>Entelegynae</taxon>
        <taxon>Araneoidea</taxon>
        <taxon>Nephilidae</taxon>
        <taxon>Trichonephila</taxon>
    </lineage>
</organism>